<comment type="caution">
    <text evidence="2">The sequence shown here is derived from an EMBL/GenBank/DDBJ whole genome shotgun (WGS) entry which is preliminary data.</text>
</comment>
<dbReference type="AlphaFoldDB" id="A0A507ZWN0"/>
<sequence length="168" mass="18901">MKKQQALNSTDKKFLEKCVGLAREAYQAGDSPFGSVLVDKNNMVLATARNRVNEKTAMAHPEIELAQWALDNLNKEERRNATMYTSGEHCPMCAGAHAWSQVGRLVFLSSAQQLKTWQEEANMPEAPINFIPSREIIKNVAIDGPYDGELLEEIKKLQFATFSREKSK</sequence>
<name>A0A507ZWN0_9FLAO</name>
<dbReference type="EMBL" id="VIAR01000005">
    <property type="protein sequence ID" value="TQD39165.1"/>
    <property type="molecule type" value="Genomic_DNA"/>
</dbReference>
<dbReference type="Gene3D" id="3.40.140.10">
    <property type="entry name" value="Cytidine Deaminase, domain 2"/>
    <property type="match status" value="1"/>
</dbReference>
<dbReference type="Proteomes" id="UP000317169">
    <property type="component" value="Unassembled WGS sequence"/>
</dbReference>
<evidence type="ECO:0000313" key="2">
    <source>
        <dbReference type="EMBL" id="TQD39165.1"/>
    </source>
</evidence>
<dbReference type="PROSITE" id="PS51747">
    <property type="entry name" value="CYT_DCMP_DEAMINASES_2"/>
    <property type="match status" value="1"/>
</dbReference>
<dbReference type="SUPFAM" id="SSF53927">
    <property type="entry name" value="Cytidine deaminase-like"/>
    <property type="match status" value="1"/>
</dbReference>
<feature type="domain" description="CMP/dCMP-type deaminase" evidence="1">
    <location>
        <begin position="9"/>
        <end position="125"/>
    </location>
</feature>
<evidence type="ECO:0000259" key="1">
    <source>
        <dbReference type="PROSITE" id="PS51747"/>
    </source>
</evidence>
<organism evidence="2 3">
    <name type="scientific">Haloflavibacter putidus</name>
    <dbReference type="NCBI Taxonomy" id="2576776"/>
    <lineage>
        <taxon>Bacteria</taxon>
        <taxon>Pseudomonadati</taxon>
        <taxon>Bacteroidota</taxon>
        <taxon>Flavobacteriia</taxon>
        <taxon>Flavobacteriales</taxon>
        <taxon>Flavobacteriaceae</taxon>
        <taxon>Haloflavibacter</taxon>
    </lineage>
</organism>
<dbReference type="InterPro" id="IPR002125">
    <property type="entry name" value="CMP_dCMP_dom"/>
</dbReference>
<evidence type="ECO:0000313" key="3">
    <source>
        <dbReference type="Proteomes" id="UP000317169"/>
    </source>
</evidence>
<protein>
    <submittedName>
        <fullName evidence="2">Nucleoside deaminase</fullName>
    </submittedName>
</protein>
<keyword evidence="3" id="KW-1185">Reference proteome</keyword>
<dbReference type="GO" id="GO:0003824">
    <property type="term" value="F:catalytic activity"/>
    <property type="evidence" value="ECO:0007669"/>
    <property type="project" value="InterPro"/>
</dbReference>
<dbReference type="PANTHER" id="PTHR11079">
    <property type="entry name" value="CYTOSINE DEAMINASE FAMILY MEMBER"/>
    <property type="match status" value="1"/>
</dbReference>
<reference evidence="2 3" key="1">
    <citation type="submission" date="2019-06" db="EMBL/GenBank/DDBJ databases">
        <title>Flavibacter putida gen. nov., sp. nov., a novel marine bacterium of the family Flavobacteriaceae isolated from coastal seawater.</title>
        <authorList>
            <person name="Feng X."/>
        </authorList>
    </citation>
    <scope>NUCLEOTIDE SEQUENCE [LARGE SCALE GENOMIC DNA]</scope>
    <source>
        <strain evidence="2 3">PLHSN227</strain>
    </source>
</reference>
<dbReference type="OrthoDB" id="9802676at2"/>
<dbReference type="CDD" id="cd01285">
    <property type="entry name" value="nucleoside_deaminase"/>
    <property type="match status" value="1"/>
</dbReference>
<proteinExistence type="predicted"/>
<accession>A0A507ZWN0</accession>
<dbReference type="InterPro" id="IPR016193">
    <property type="entry name" value="Cytidine_deaminase-like"/>
</dbReference>
<dbReference type="Pfam" id="PF00383">
    <property type="entry name" value="dCMP_cyt_deam_1"/>
    <property type="match status" value="1"/>
</dbReference>
<dbReference type="PANTHER" id="PTHR11079:SF179">
    <property type="entry name" value="TRNA(ADENINE(34)) DEAMINASE, CHLOROPLASTIC"/>
    <property type="match status" value="1"/>
</dbReference>
<gene>
    <name evidence="2" type="ORF">FKR84_06485</name>
</gene>